<evidence type="ECO:0000256" key="1">
    <source>
        <dbReference type="ARBA" id="ARBA00008791"/>
    </source>
</evidence>
<dbReference type="InterPro" id="IPR014729">
    <property type="entry name" value="Rossmann-like_a/b/a_fold"/>
</dbReference>
<organism evidence="3 4">
    <name type="scientific">Cytobacillus eiseniae</name>
    <dbReference type="NCBI Taxonomy" id="762947"/>
    <lineage>
        <taxon>Bacteria</taxon>
        <taxon>Bacillati</taxon>
        <taxon>Bacillota</taxon>
        <taxon>Bacilli</taxon>
        <taxon>Bacillales</taxon>
        <taxon>Bacillaceae</taxon>
        <taxon>Cytobacillus</taxon>
    </lineage>
</organism>
<accession>A0ABS4RBC2</accession>
<dbReference type="RefSeq" id="WP_066394655.1">
    <property type="nucleotide sequence ID" value="NZ_JAGIKZ010000001.1"/>
</dbReference>
<dbReference type="PANTHER" id="PTHR46268:SF6">
    <property type="entry name" value="UNIVERSAL STRESS PROTEIN UP12"/>
    <property type="match status" value="1"/>
</dbReference>
<sequence>MIFSHILVPFDGSELSLKSLNKAIEFAKLNETIKISVLHVITFPVKRGPESLYSQVKGMIVEYGNETIEKASVILADIPNQFEVFVKEGSAQHTILQQAKELNCDLIIMGSRGLSGFKEFLGSVSHSISQHSTIPVLLIK</sequence>
<protein>
    <submittedName>
        <fullName evidence="3">Nucleotide-binding universal stress UspA family protein</fullName>
    </submittedName>
</protein>
<dbReference type="EMBL" id="JAGIKZ010000001">
    <property type="protein sequence ID" value="MBP2239639.1"/>
    <property type="molecule type" value="Genomic_DNA"/>
</dbReference>
<dbReference type="InterPro" id="IPR006015">
    <property type="entry name" value="Universal_stress_UspA"/>
</dbReference>
<evidence type="ECO:0000313" key="4">
    <source>
        <dbReference type="Proteomes" id="UP001519293"/>
    </source>
</evidence>
<name>A0ABS4RBC2_9BACI</name>
<comment type="similarity">
    <text evidence="1">Belongs to the universal stress protein A family.</text>
</comment>
<dbReference type="CDD" id="cd00293">
    <property type="entry name" value="USP-like"/>
    <property type="match status" value="1"/>
</dbReference>
<evidence type="ECO:0000313" key="3">
    <source>
        <dbReference type="EMBL" id="MBP2239639.1"/>
    </source>
</evidence>
<gene>
    <name evidence="3" type="ORF">J2Z40_000192</name>
</gene>
<reference evidence="3 4" key="1">
    <citation type="submission" date="2021-03" db="EMBL/GenBank/DDBJ databases">
        <title>Genomic Encyclopedia of Type Strains, Phase IV (KMG-IV): sequencing the most valuable type-strain genomes for metagenomic binning, comparative biology and taxonomic classification.</title>
        <authorList>
            <person name="Goeker M."/>
        </authorList>
    </citation>
    <scope>NUCLEOTIDE SEQUENCE [LARGE SCALE GENOMIC DNA]</scope>
    <source>
        <strain evidence="3 4">DSM 26675</strain>
    </source>
</reference>
<dbReference type="PRINTS" id="PR01438">
    <property type="entry name" value="UNVRSLSTRESS"/>
</dbReference>
<dbReference type="Proteomes" id="UP001519293">
    <property type="component" value="Unassembled WGS sequence"/>
</dbReference>
<dbReference type="InterPro" id="IPR006016">
    <property type="entry name" value="UspA"/>
</dbReference>
<dbReference type="SUPFAM" id="SSF52402">
    <property type="entry name" value="Adenine nucleotide alpha hydrolases-like"/>
    <property type="match status" value="1"/>
</dbReference>
<proteinExistence type="inferred from homology"/>
<comment type="caution">
    <text evidence="3">The sequence shown here is derived from an EMBL/GenBank/DDBJ whole genome shotgun (WGS) entry which is preliminary data.</text>
</comment>
<feature type="domain" description="UspA" evidence="2">
    <location>
        <begin position="4"/>
        <end position="140"/>
    </location>
</feature>
<evidence type="ECO:0000259" key="2">
    <source>
        <dbReference type="Pfam" id="PF00582"/>
    </source>
</evidence>
<dbReference type="PANTHER" id="PTHR46268">
    <property type="entry name" value="STRESS RESPONSE PROTEIN NHAX"/>
    <property type="match status" value="1"/>
</dbReference>
<keyword evidence="4" id="KW-1185">Reference proteome</keyword>
<dbReference type="Gene3D" id="3.40.50.620">
    <property type="entry name" value="HUPs"/>
    <property type="match status" value="1"/>
</dbReference>
<dbReference type="Pfam" id="PF00582">
    <property type="entry name" value="Usp"/>
    <property type="match status" value="1"/>
</dbReference>